<dbReference type="InterPro" id="IPR040756">
    <property type="entry name" value="Peptidase_M61_N"/>
</dbReference>
<dbReference type="PIRSF" id="PIRSF016493">
    <property type="entry name" value="Glycyl_aminpptds"/>
    <property type="match status" value="1"/>
</dbReference>
<dbReference type="Gene3D" id="2.60.40.3650">
    <property type="match status" value="1"/>
</dbReference>
<dbReference type="PROSITE" id="PS50106">
    <property type="entry name" value="PDZ"/>
    <property type="match status" value="1"/>
</dbReference>
<sequence length="579" mass="66734">MHDLTIAYTIAMPEPWTHEYHVRIDIEGITGDTLDLAMPVWTPGSYLVREFGRHVSRFTALAPDGTPLHWERVDKATWRVHTGGQTAVSVRYRVYAFEWTVRTSHLTSEHGYFNGTSVFMYVVGQTQTPVSLRIHPYEGWRVSIALPQDEEGRYHARSYDELADSPAEIGTHRLFRFEVQGRPHEIALFGHGNEEPDRLVADIQRIVETVAAFFKNDIPYERYLFIIHLGDGLRGGLEHRNATTIAVDRWAFQDEARYTDVLRLVAHEFFHTWHVKRIRPHNFDPFDYSREVYTPLLWVMEGFTAYYDALFVRRAGLTSPEAYLDYLGTRIANYLNIPGRHEMSVAESSLLAWIKLYRRDENTDNSTVSYYLKGSLLALLLDIDLRVQSQGRRSLDDVEWALWERYGRRDRGFTPDEFRAVLEEVGGRSYEAFFARYVEGTDELPLAEALRALGLHLHLEVDAGTPRAWLGVELREEANTVRIASVRRDSPAAHHDINANDLLLAWNGFYVRDTAFVRERLRESQPGDVVRLHLVRDGRLIERQVVLGETPPNRATLRPAEDATPEQQALLHAWLEGLS</sequence>
<protein>
    <recommendedName>
        <fullName evidence="1">PDZ domain-containing protein</fullName>
    </recommendedName>
</protein>
<dbReference type="OrthoDB" id="9778516at2"/>
<feature type="domain" description="PDZ" evidence="1">
    <location>
        <begin position="456"/>
        <end position="538"/>
    </location>
</feature>
<evidence type="ECO:0000313" key="3">
    <source>
        <dbReference type="Proteomes" id="UP000050502"/>
    </source>
</evidence>
<proteinExistence type="predicted"/>
<dbReference type="InterPro" id="IPR027268">
    <property type="entry name" value="Peptidase_M4/M1_CTD_sf"/>
</dbReference>
<dbReference type="Pfam" id="PF17899">
    <property type="entry name" value="Peptidase_M61_N"/>
    <property type="match status" value="1"/>
</dbReference>
<accession>A0A0P6YDG9</accession>
<evidence type="ECO:0000259" key="1">
    <source>
        <dbReference type="PROSITE" id="PS50106"/>
    </source>
</evidence>
<dbReference type="SUPFAM" id="SSF50156">
    <property type="entry name" value="PDZ domain-like"/>
    <property type="match status" value="1"/>
</dbReference>
<organism evidence="2 3">
    <name type="scientific">Ardenticatena maritima</name>
    <dbReference type="NCBI Taxonomy" id="872965"/>
    <lineage>
        <taxon>Bacteria</taxon>
        <taxon>Bacillati</taxon>
        <taxon>Chloroflexota</taxon>
        <taxon>Ardenticatenia</taxon>
        <taxon>Ardenticatenales</taxon>
        <taxon>Ardenticatenaceae</taxon>
        <taxon>Ardenticatena</taxon>
    </lineage>
</organism>
<dbReference type="InterPro" id="IPR001478">
    <property type="entry name" value="PDZ"/>
</dbReference>
<reference evidence="2 3" key="1">
    <citation type="submission" date="2015-07" db="EMBL/GenBank/DDBJ databases">
        <title>Whole genome sequence of Ardenticatena maritima DSM 23922.</title>
        <authorList>
            <person name="Hemp J."/>
            <person name="Ward L.M."/>
            <person name="Pace L.A."/>
            <person name="Fischer W.W."/>
        </authorList>
    </citation>
    <scope>NUCLEOTIDE SEQUENCE [LARGE SCALE GENOMIC DNA]</scope>
    <source>
        <strain evidence="2 3">110S</strain>
    </source>
</reference>
<dbReference type="AlphaFoldDB" id="A0A0P6YDG9"/>
<gene>
    <name evidence="2" type="ORF">SE16_06275</name>
</gene>
<dbReference type="InterPro" id="IPR036034">
    <property type="entry name" value="PDZ_sf"/>
</dbReference>
<name>A0A0P6YDG9_9CHLR</name>
<dbReference type="InterPro" id="IPR007963">
    <property type="entry name" value="Peptidase_M61_catalytic"/>
</dbReference>
<dbReference type="SMART" id="SM00228">
    <property type="entry name" value="PDZ"/>
    <property type="match status" value="1"/>
</dbReference>
<dbReference type="SUPFAM" id="SSF55486">
    <property type="entry name" value="Metalloproteases ('zincins'), catalytic domain"/>
    <property type="match status" value="1"/>
</dbReference>
<comment type="caution">
    <text evidence="2">The sequence shown here is derived from an EMBL/GenBank/DDBJ whole genome shotgun (WGS) entry which is preliminary data.</text>
</comment>
<dbReference type="Pfam" id="PF13180">
    <property type="entry name" value="PDZ_2"/>
    <property type="match status" value="1"/>
</dbReference>
<dbReference type="Proteomes" id="UP000050502">
    <property type="component" value="Unassembled WGS sequence"/>
</dbReference>
<dbReference type="Gene3D" id="1.10.390.10">
    <property type="entry name" value="Neutral Protease Domain 2"/>
    <property type="match status" value="1"/>
</dbReference>
<dbReference type="EMBL" id="LGKN01000004">
    <property type="protein sequence ID" value="KPL88412.1"/>
    <property type="molecule type" value="Genomic_DNA"/>
</dbReference>
<evidence type="ECO:0000313" key="2">
    <source>
        <dbReference type="EMBL" id="KPL88412.1"/>
    </source>
</evidence>
<dbReference type="InterPro" id="IPR024191">
    <property type="entry name" value="Peptidase_M61"/>
</dbReference>
<dbReference type="Pfam" id="PF05299">
    <property type="entry name" value="Peptidase_M61"/>
    <property type="match status" value="1"/>
</dbReference>
<dbReference type="PATRIC" id="fig|872965.6.peg.1290"/>
<dbReference type="RefSeq" id="WP_054492259.1">
    <property type="nucleotide sequence ID" value="NZ_BBZA01000047.1"/>
</dbReference>
<dbReference type="Gene3D" id="2.30.42.10">
    <property type="match status" value="1"/>
</dbReference>